<evidence type="ECO:0000313" key="2">
    <source>
        <dbReference type="EMBL" id="TFC44865.1"/>
    </source>
</evidence>
<reference evidence="2 3" key="1">
    <citation type="submission" date="2019-03" db="EMBL/GenBank/DDBJ databases">
        <title>Genomics of glacier-inhabiting Cryobacterium strains.</title>
        <authorList>
            <person name="Liu Q."/>
            <person name="Xin Y.-H."/>
        </authorList>
    </citation>
    <scope>NUCLEOTIDE SEQUENCE [LARGE SCALE GENOMIC DNA]</scope>
    <source>
        <strain evidence="3">TMT1-22</strain>
    </source>
</reference>
<sequence>MSSTLTKRRKPLSSSKTEAAPPIQVPPVLPIIVMTVQPDATLSVAVDGQQLDAPTFAPRWQRHSFAQVISQVIEQHHSPVRVVINEQDGSVYTDIVTQPILGTLATEPGEEPAPVTAEPSAGISAHLLAVHGDEGFIPGEQVAVAIIIRHTDAQSEGSARSLIEPGLLDLSPTREVVLLGRMSGTCIVGQPT</sequence>
<dbReference type="AlphaFoldDB" id="A0AAQ2HF51"/>
<dbReference type="Proteomes" id="UP000297403">
    <property type="component" value="Unassembled WGS sequence"/>
</dbReference>
<comment type="caution">
    <text evidence="2">The sequence shown here is derived from an EMBL/GenBank/DDBJ whole genome shotgun (WGS) entry which is preliminary data.</text>
</comment>
<gene>
    <name evidence="2" type="ORF">E3O49_11185</name>
</gene>
<feature type="compositionally biased region" description="Basic residues" evidence="1">
    <location>
        <begin position="1"/>
        <end position="11"/>
    </location>
</feature>
<evidence type="ECO:0000313" key="3">
    <source>
        <dbReference type="Proteomes" id="UP000297403"/>
    </source>
</evidence>
<evidence type="ECO:0000256" key="1">
    <source>
        <dbReference type="SAM" id="MobiDB-lite"/>
    </source>
</evidence>
<accession>A0AAQ2HF51</accession>
<dbReference type="RefSeq" id="WP_134451592.1">
    <property type="nucleotide sequence ID" value="NZ_SOFY01000061.1"/>
</dbReference>
<dbReference type="EMBL" id="SOFY01000061">
    <property type="protein sequence ID" value="TFC44865.1"/>
    <property type="molecule type" value="Genomic_DNA"/>
</dbReference>
<protein>
    <submittedName>
        <fullName evidence="2">Uncharacterized protein</fullName>
    </submittedName>
</protein>
<proteinExistence type="predicted"/>
<feature type="region of interest" description="Disordered" evidence="1">
    <location>
        <begin position="1"/>
        <end position="21"/>
    </location>
</feature>
<organism evidence="2 3">
    <name type="scientific">Cryobacterium shii</name>
    <dbReference type="NCBI Taxonomy" id="1259235"/>
    <lineage>
        <taxon>Bacteria</taxon>
        <taxon>Bacillati</taxon>
        <taxon>Actinomycetota</taxon>
        <taxon>Actinomycetes</taxon>
        <taxon>Micrococcales</taxon>
        <taxon>Microbacteriaceae</taxon>
        <taxon>Cryobacterium</taxon>
    </lineage>
</organism>
<keyword evidence="3" id="KW-1185">Reference proteome</keyword>
<name>A0AAQ2HF51_9MICO</name>